<dbReference type="GO" id="GO:0055085">
    <property type="term" value="P:transmembrane transport"/>
    <property type="evidence" value="ECO:0007669"/>
    <property type="project" value="InterPro"/>
</dbReference>
<dbReference type="PROSITE" id="PS50928">
    <property type="entry name" value="ABC_TM1"/>
    <property type="match status" value="1"/>
</dbReference>
<keyword evidence="10" id="KW-0762">Sugar transport</keyword>
<dbReference type="SUPFAM" id="SSF161098">
    <property type="entry name" value="MetI-like"/>
    <property type="match status" value="1"/>
</dbReference>
<feature type="region of interest" description="Disordered" evidence="8">
    <location>
        <begin position="1"/>
        <end position="22"/>
    </location>
</feature>
<dbReference type="CDD" id="cd06261">
    <property type="entry name" value="TM_PBP2"/>
    <property type="match status" value="1"/>
</dbReference>
<dbReference type="EMBL" id="JACCFY010000001">
    <property type="protein sequence ID" value="NYJ77102.1"/>
    <property type="molecule type" value="Genomic_DNA"/>
</dbReference>
<keyword evidence="3" id="KW-1003">Cell membrane</keyword>
<evidence type="ECO:0000256" key="3">
    <source>
        <dbReference type="ARBA" id="ARBA00022475"/>
    </source>
</evidence>
<evidence type="ECO:0000256" key="2">
    <source>
        <dbReference type="ARBA" id="ARBA00022448"/>
    </source>
</evidence>
<dbReference type="GO" id="GO:0005886">
    <property type="term" value="C:plasma membrane"/>
    <property type="evidence" value="ECO:0007669"/>
    <property type="project" value="UniProtKB-SubCell"/>
</dbReference>
<feature type="transmembrane region" description="Helical" evidence="7">
    <location>
        <begin position="28"/>
        <end position="47"/>
    </location>
</feature>
<feature type="transmembrane region" description="Helical" evidence="7">
    <location>
        <begin position="250"/>
        <end position="270"/>
    </location>
</feature>
<protein>
    <submittedName>
        <fullName evidence="10">Multiple sugar transport system permease protein</fullName>
    </submittedName>
</protein>
<comment type="caution">
    <text evidence="10">The sequence shown here is derived from an EMBL/GenBank/DDBJ whole genome shotgun (WGS) entry which is preliminary data.</text>
</comment>
<feature type="compositionally biased region" description="Polar residues" evidence="8">
    <location>
        <begin position="1"/>
        <end position="10"/>
    </location>
</feature>
<dbReference type="AlphaFoldDB" id="A0A7Z0GJF6"/>
<gene>
    <name evidence="10" type="ORF">HNR09_000513</name>
</gene>
<evidence type="ECO:0000313" key="11">
    <source>
        <dbReference type="Proteomes" id="UP000535437"/>
    </source>
</evidence>
<organism evidence="10 11">
    <name type="scientific">Nesterenkonia xinjiangensis</name>
    <dbReference type="NCBI Taxonomy" id="225327"/>
    <lineage>
        <taxon>Bacteria</taxon>
        <taxon>Bacillati</taxon>
        <taxon>Actinomycetota</taxon>
        <taxon>Actinomycetes</taxon>
        <taxon>Micrococcales</taxon>
        <taxon>Micrococcaceae</taxon>
        <taxon>Nesterenkonia</taxon>
    </lineage>
</organism>
<evidence type="ECO:0000256" key="4">
    <source>
        <dbReference type="ARBA" id="ARBA00022692"/>
    </source>
</evidence>
<sequence length="311" mass="33620">MTLATRSGPQSVKLRNARSTQVPTNGPVVPWVLLAPAILFLAVFTVWPSLNTIRVAFTDTTPLGGGDYIGFDNFAAMAQDPQVVNALLNSVVFMIVCLPLLIILPLLIAMLVLKALPGIAFFRIAYYTPVIASAVVVGLVWQWMLNDRGLINNLALQLGVLQTPMPFLTERWLLIFSAIALTVWQGLGYYMIIYMAALGNVDRNLYEAAAVDGAGAIRRFISVTIPGVRRTMTLIGILVSVSALRVFSEIYVLSGGTGGPGGQAMTLVMLIQQYSRGFFGDLGYAATLSILLFLVTLVPLIVLARLNKGDD</sequence>
<evidence type="ECO:0000256" key="5">
    <source>
        <dbReference type="ARBA" id="ARBA00022989"/>
    </source>
</evidence>
<accession>A0A7Z0GJF6</accession>
<evidence type="ECO:0000313" key="10">
    <source>
        <dbReference type="EMBL" id="NYJ77102.1"/>
    </source>
</evidence>
<keyword evidence="6 7" id="KW-0472">Membrane</keyword>
<keyword evidence="11" id="KW-1185">Reference proteome</keyword>
<dbReference type="PANTHER" id="PTHR30193">
    <property type="entry name" value="ABC TRANSPORTER PERMEASE PROTEIN"/>
    <property type="match status" value="1"/>
</dbReference>
<keyword evidence="4 7" id="KW-0812">Transmembrane</keyword>
<dbReference type="InterPro" id="IPR051393">
    <property type="entry name" value="ABC_transporter_permease"/>
</dbReference>
<dbReference type="Gene3D" id="1.10.3720.10">
    <property type="entry name" value="MetI-like"/>
    <property type="match status" value="1"/>
</dbReference>
<evidence type="ECO:0000259" key="9">
    <source>
        <dbReference type="PROSITE" id="PS50928"/>
    </source>
</evidence>
<evidence type="ECO:0000256" key="6">
    <source>
        <dbReference type="ARBA" id="ARBA00023136"/>
    </source>
</evidence>
<dbReference type="Pfam" id="PF00528">
    <property type="entry name" value="BPD_transp_1"/>
    <property type="match status" value="1"/>
</dbReference>
<feature type="transmembrane region" description="Helical" evidence="7">
    <location>
        <begin position="282"/>
        <end position="304"/>
    </location>
</feature>
<keyword evidence="2 7" id="KW-0813">Transport</keyword>
<proteinExistence type="inferred from homology"/>
<dbReference type="Proteomes" id="UP000535437">
    <property type="component" value="Unassembled WGS sequence"/>
</dbReference>
<comment type="similarity">
    <text evidence="7">Belongs to the binding-protein-dependent transport system permease family.</text>
</comment>
<dbReference type="PANTHER" id="PTHR30193:SF44">
    <property type="entry name" value="LACTOSE TRANSPORT SYSTEM PERMEASE PROTEIN LACF"/>
    <property type="match status" value="1"/>
</dbReference>
<comment type="subcellular location">
    <subcellularLocation>
        <location evidence="1 7">Cell membrane</location>
        <topology evidence="1 7">Multi-pass membrane protein</topology>
    </subcellularLocation>
</comment>
<dbReference type="InterPro" id="IPR000515">
    <property type="entry name" value="MetI-like"/>
</dbReference>
<dbReference type="RefSeq" id="WP_179540630.1">
    <property type="nucleotide sequence ID" value="NZ_BAAALL010000004.1"/>
</dbReference>
<feature type="transmembrane region" description="Helical" evidence="7">
    <location>
        <begin position="172"/>
        <end position="197"/>
    </location>
</feature>
<dbReference type="SUPFAM" id="SSF160964">
    <property type="entry name" value="MalF N-terminal region-like"/>
    <property type="match status" value="1"/>
</dbReference>
<feature type="transmembrane region" description="Helical" evidence="7">
    <location>
        <begin position="91"/>
        <end position="112"/>
    </location>
</feature>
<evidence type="ECO:0000256" key="1">
    <source>
        <dbReference type="ARBA" id="ARBA00004651"/>
    </source>
</evidence>
<dbReference type="InterPro" id="IPR035906">
    <property type="entry name" value="MetI-like_sf"/>
</dbReference>
<reference evidence="10 11" key="1">
    <citation type="submission" date="2020-07" db="EMBL/GenBank/DDBJ databases">
        <title>Sequencing the genomes of 1000 actinobacteria strains.</title>
        <authorList>
            <person name="Klenk H.-P."/>
        </authorList>
    </citation>
    <scope>NUCLEOTIDE SEQUENCE [LARGE SCALE GENOMIC DNA]</scope>
    <source>
        <strain evidence="10 11">DSM 15475</strain>
    </source>
</reference>
<evidence type="ECO:0000256" key="7">
    <source>
        <dbReference type="RuleBase" id="RU363032"/>
    </source>
</evidence>
<feature type="transmembrane region" description="Helical" evidence="7">
    <location>
        <begin position="227"/>
        <end position="244"/>
    </location>
</feature>
<feature type="transmembrane region" description="Helical" evidence="7">
    <location>
        <begin position="124"/>
        <end position="144"/>
    </location>
</feature>
<evidence type="ECO:0000256" key="8">
    <source>
        <dbReference type="SAM" id="MobiDB-lite"/>
    </source>
</evidence>
<keyword evidence="5 7" id="KW-1133">Transmembrane helix</keyword>
<feature type="domain" description="ABC transmembrane type-1" evidence="9">
    <location>
        <begin position="87"/>
        <end position="303"/>
    </location>
</feature>
<name>A0A7Z0GJF6_9MICC</name>